<keyword evidence="1" id="KW-0732">Signal</keyword>
<sequence>MKPGRSLAALATALALSLAAPGLTTAQTAGHEGHSASSLELVLNNGAKWQGDENMVKGMSAIRGAMAANLEAIHGGSLTPEAARTLAADVQTQVDFMIENCKLDPAVDEQFHGVLAEMAVGTSALEAGEIEPGAVTIVQALNAYGEHFEHPDWQALE</sequence>
<gene>
    <name evidence="2" type="ORF">ACFOD6_13585</name>
</gene>
<evidence type="ECO:0000256" key="1">
    <source>
        <dbReference type="SAM" id="SignalP"/>
    </source>
</evidence>
<evidence type="ECO:0000313" key="3">
    <source>
        <dbReference type="Proteomes" id="UP001595445"/>
    </source>
</evidence>
<protein>
    <recommendedName>
        <fullName evidence="4">DnrO protein</fullName>
    </recommendedName>
</protein>
<dbReference type="RefSeq" id="WP_197642682.1">
    <property type="nucleotide sequence ID" value="NZ_JAEACP010000006.1"/>
</dbReference>
<feature type="signal peptide" evidence="1">
    <location>
        <begin position="1"/>
        <end position="26"/>
    </location>
</feature>
<dbReference type="EMBL" id="JBHRSM010000023">
    <property type="protein sequence ID" value="MFC3087079.1"/>
    <property type="molecule type" value="Genomic_DNA"/>
</dbReference>
<accession>A0ABV7DX52</accession>
<feature type="chain" id="PRO_5047341787" description="DnrO protein" evidence="1">
    <location>
        <begin position="27"/>
        <end position="157"/>
    </location>
</feature>
<keyword evidence="3" id="KW-1185">Reference proteome</keyword>
<reference evidence="3" key="1">
    <citation type="journal article" date="2019" name="Int. J. Syst. Evol. Microbiol.">
        <title>The Global Catalogue of Microorganisms (GCM) 10K type strain sequencing project: providing services to taxonomists for standard genome sequencing and annotation.</title>
        <authorList>
            <consortium name="The Broad Institute Genomics Platform"/>
            <consortium name="The Broad Institute Genome Sequencing Center for Infectious Disease"/>
            <person name="Wu L."/>
            <person name="Ma J."/>
        </authorList>
    </citation>
    <scope>NUCLEOTIDE SEQUENCE [LARGE SCALE GENOMIC DNA]</scope>
    <source>
        <strain evidence="3">KCTC 62102</strain>
    </source>
</reference>
<proteinExistence type="predicted"/>
<organism evidence="2 3">
    <name type="scientific">Tabrizicola soli</name>
    <dbReference type="NCBI Taxonomy" id="2185115"/>
    <lineage>
        <taxon>Bacteria</taxon>
        <taxon>Pseudomonadati</taxon>
        <taxon>Pseudomonadota</taxon>
        <taxon>Alphaproteobacteria</taxon>
        <taxon>Rhodobacterales</taxon>
        <taxon>Paracoccaceae</taxon>
        <taxon>Tabrizicola</taxon>
    </lineage>
</organism>
<evidence type="ECO:0000313" key="2">
    <source>
        <dbReference type="EMBL" id="MFC3087079.1"/>
    </source>
</evidence>
<comment type="caution">
    <text evidence="2">The sequence shown here is derived from an EMBL/GenBank/DDBJ whole genome shotgun (WGS) entry which is preliminary data.</text>
</comment>
<dbReference type="Proteomes" id="UP001595445">
    <property type="component" value="Unassembled WGS sequence"/>
</dbReference>
<evidence type="ECO:0008006" key="4">
    <source>
        <dbReference type="Google" id="ProtNLM"/>
    </source>
</evidence>
<name>A0ABV7DX52_9RHOB</name>